<gene>
    <name evidence="1" type="ordered locus">WEN_02895</name>
</gene>
<reference evidence="1 2" key="1">
    <citation type="journal article" date="2012" name="J. Bacteriol.">
        <title>Complete genome sequence of Mycoplasma wenyonii strain Massachusetts.</title>
        <authorList>
            <person name="Dos Santos A.P."/>
            <person name="Guimaraes A.M."/>
            <person name="do Nascimento N.C."/>
            <person name="Sanmiguel P.J."/>
            <person name="Messick J.B."/>
        </authorList>
    </citation>
    <scope>NUCLEOTIDE SEQUENCE [LARGE SCALE GENOMIC DNA]</scope>
    <source>
        <strain evidence="1 2">Massachusetts</strain>
    </source>
</reference>
<proteinExistence type="predicted"/>
<evidence type="ECO:0000313" key="1">
    <source>
        <dbReference type="EMBL" id="AFN65362.1"/>
    </source>
</evidence>
<organism evidence="1 2">
    <name type="scientific">Mycoplasma wenyonii (strain Massachusetts)</name>
    <name type="common">Eperythrozoon wenyonii</name>
    <dbReference type="NCBI Taxonomy" id="1197325"/>
    <lineage>
        <taxon>Bacteria</taxon>
        <taxon>Bacillati</taxon>
        <taxon>Mycoplasmatota</taxon>
        <taxon>Mollicutes</taxon>
        <taxon>Mycoplasmataceae</taxon>
        <taxon>Mycoplasma</taxon>
    </lineage>
</organism>
<dbReference type="AlphaFoldDB" id="I6ZFH5"/>
<dbReference type="STRING" id="1197325.WEN_02895"/>
<sequence length="148" mass="16790">MAVQQLNQEGKESGEVKWGCFWYPDFTSGLELFFCFNQNNPKNPTLFHWKGVRGKTVSWVQSIGKGTILKFKEGGTQELINRQLKSLLGWTQKGQNGTPFEPSKHCTIEKLEPNYKLSCNVTENSIAKTWTISKSIVDTPNMSMQGRV</sequence>
<name>I6ZFH5_MYCWM</name>
<dbReference type="PATRIC" id="fig|1197325.3.peg.623"/>
<dbReference type="KEGG" id="mwe:WEN_02895"/>
<accession>I6ZFH5</accession>
<dbReference type="EMBL" id="CP003703">
    <property type="protein sequence ID" value="AFN65362.1"/>
    <property type="molecule type" value="Genomic_DNA"/>
</dbReference>
<dbReference type="Proteomes" id="UP000009005">
    <property type="component" value="Chromosome"/>
</dbReference>
<protein>
    <submittedName>
        <fullName evidence="1">Uncharacterized protein</fullName>
    </submittedName>
</protein>
<keyword evidence="2" id="KW-1185">Reference proteome</keyword>
<dbReference type="OrthoDB" id="403557at2"/>
<dbReference type="RefSeq" id="WP_014850071.1">
    <property type="nucleotide sequence ID" value="NC_018149.1"/>
</dbReference>
<dbReference type="HOGENOM" id="CLU_106274_0_0_14"/>
<evidence type="ECO:0000313" key="2">
    <source>
        <dbReference type="Proteomes" id="UP000009005"/>
    </source>
</evidence>